<feature type="non-terminal residue" evidence="3">
    <location>
        <position position="198"/>
    </location>
</feature>
<protein>
    <submittedName>
        <fullName evidence="3">Uncharacterized protein</fullName>
    </submittedName>
</protein>
<evidence type="ECO:0000256" key="1">
    <source>
        <dbReference type="SAM" id="MobiDB-lite"/>
    </source>
</evidence>
<evidence type="ECO:0000313" key="4">
    <source>
        <dbReference type="Proteomes" id="UP001177023"/>
    </source>
</evidence>
<name>A0AA36DJ61_9BILA</name>
<keyword evidence="2" id="KW-0732">Signal</keyword>
<dbReference type="PANTHER" id="PTHR37969">
    <property type="entry name" value="PROTEIN CBG07421-RELATED"/>
    <property type="match status" value="1"/>
</dbReference>
<gene>
    <name evidence="3" type="ORF">MSPICULIGERA_LOCUS25337</name>
</gene>
<dbReference type="AlphaFoldDB" id="A0AA36DJ61"/>
<dbReference type="Proteomes" id="UP001177023">
    <property type="component" value="Unassembled WGS sequence"/>
</dbReference>
<dbReference type="InterPro" id="IPR051901">
    <property type="entry name" value="Protease_Inhibitor_I33"/>
</dbReference>
<feature type="compositionally biased region" description="Gly residues" evidence="1">
    <location>
        <begin position="126"/>
        <end position="144"/>
    </location>
</feature>
<feature type="region of interest" description="Disordered" evidence="1">
    <location>
        <begin position="124"/>
        <end position="144"/>
    </location>
</feature>
<sequence length="198" mass="20980">MLRLPYALLALPALAMAMQNSFMPMMAPELNALEITGDCTVTGTQLFANELYGRELTTAEQITPSAAEEALMQQMRNLTRPSRPSFCNGTDTVLYIFPGCAVQTFVTEYNAFQQWEINQIKSMTQGGQGGQGSWTGGRGGNGGQGSWAVALNGTTPIVAANGTTVSSTSTPTSATITTTTATTTKPTQPTVPQFCTSF</sequence>
<evidence type="ECO:0000313" key="3">
    <source>
        <dbReference type="EMBL" id="CAJ0587365.1"/>
    </source>
</evidence>
<dbReference type="SUPFAM" id="SSF55149">
    <property type="entry name" value="Pepsin inhibitor-3"/>
    <property type="match status" value="1"/>
</dbReference>
<organism evidence="3 4">
    <name type="scientific">Mesorhabditis spiculigera</name>
    <dbReference type="NCBI Taxonomy" id="96644"/>
    <lineage>
        <taxon>Eukaryota</taxon>
        <taxon>Metazoa</taxon>
        <taxon>Ecdysozoa</taxon>
        <taxon>Nematoda</taxon>
        <taxon>Chromadorea</taxon>
        <taxon>Rhabditida</taxon>
        <taxon>Rhabditina</taxon>
        <taxon>Rhabditomorpha</taxon>
        <taxon>Rhabditoidea</taxon>
        <taxon>Rhabditidae</taxon>
        <taxon>Mesorhabditinae</taxon>
        <taxon>Mesorhabditis</taxon>
    </lineage>
</organism>
<proteinExistence type="predicted"/>
<feature type="signal peptide" evidence="2">
    <location>
        <begin position="1"/>
        <end position="17"/>
    </location>
</feature>
<feature type="chain" id="PRO_5041310471" evidence="2">
    <location>
        <begin position="18"/>
        <end position="198"/>
    </location>
</feature>
<reference evidence="3" key="1">
    <citation type="submission" date="2023-06" db="EMBL/GenBank/DDBJ databases">
        <authorList>
            <person name="Delattre M."/>
        </authorList>
    </citation>
    <scope>NUCLEOTIDE SEQUENCE</scope>
    <source>
        <strain evidence="3">AF72</strain>
    </source>
</reference>
<dbReference type="EMBL" id="CATQJA010002710">
    <property type="protein sequence ID" value="CAJ0587365.1"/>
    <property type="molecule type" value="Genomic_DNA"/>
</dbReference>
<comment type="caution">
    <text evidence="3">The sequence shown here is derived from an EMBL/GenBank/DDBJ whole genome shotgun (WGS) entry which is preliminary data.</text>
</comment>
<keyword evidence="4" id="KW-1185">Reference proteome</keyword>
<dbReference type="PANTHER" id="PTHR37969:SF3">
    <property type="entry name" value="PROTEIN CBG13131"/>
    <property type="match status" value="1"/>
</dbReference>
<evidence type="ECO:0000256" key="2">
    <source>
        <dbReference type="SAM" id="SignalP"/>
    </source>
</evidence>
<accession>A0AA36DJ61</accession>